<protein>
    <recommendedName>
        <fullName evidence="1">Flavodoxin-like domain-containing protein</fullName>
    </recommendedName>
</protein>
<dbReference type="GO" id="GO:0010181">
    <property type="term" value="F:FMN binding"/>
    <property type="evidence" value="ECO:0007669"/>
    <property type="project" value="InterPro"/>
</dbReference>
<dbReference type="InterPro" id="IPR029039">
    <property type="entry name" value="Flavoprotein-like_sf"/>
</dbReference>
<dbReference type="InterPro" id="IPR008254">
    <property type="entry name" value="Flavodoxin/NO_synth"/>
</dbReference>
<evidence type="ECO:0000259" key="1">
    <source>
        <dbReference type="PROSITE" id="PS50902"/>
    </source>
</evidence>
<dbReference type="EMBL" id="VSSQ01047509">
    <property type="protein sequence ID" value="MPN01514.1"/>
    <property type="molecule type" value="Genomic_DNA"/>
</dbReference>
<dbReference type="AlphaFoldDB" id="A0A645ELF7"/>
<proteinExistence type="predicted"/>
<dbReference type="PROSITE" id="PS50902">
    <property type="entry name" value="FLAVODOXIN_LIKE"/>
    <property type="match status" value="1"/>
</dbReference>
<feature type="domain" description="Flavodoxin-like" evidence="1">
    <location>
        <begin position="6"/>
        <end position="73"/>
    </location>
</feature>
<organism evidence="2">
    <name type="scientific">bioreactor metagenome</name>
    <dbReference type="NCBI Taxonomy" id="1076179"/>
    <lineage>
        <taxon>unclassified sequences</taxon>
        <taxon>metagenomes</taxon>
        <taxon>ecological metagenomes</taxon>
    </lineage>
</organism>
<gene>
    <name evidence="2" type="ORF">SDC9_148723</name>
</gene>
<evidence type="ECO:0000313" key="2">
    <source>
        <dbReference type="EMBL" id="MPN01514.1"/>
    </source>
</evidence>
<accession>A0A645ELF7</accession>
<name>A0A645ELF7_9ZZZZ</name>
<reference evidence="2" key="1">
    <citation type="submission" date="2019-08" db="EMBL/GenBank/DDBJ databases">
        <authorList>
            <person name="Kucharzyk K."/>
            <person name="Murdoch R.W."/>
            <person name="Higgins S."/>
            <person name="Loffler F."/>
        </authorList>
    </citation>
    <scope>NUCLEOTIDE SEQUENCE</scope>
</reference>
<dbReference type="Gene3D" id="3.40.50.360">
    <property type="match status" value="1"/>
</dbReference>
<dbReference type="SUPFAM" id="SSF52218">
    <property type="entry name" value="Flavoproteins"/>
    <property type="match status" value="1"/>
</dbReference>
<sequence length="73" mass="7985">MNINRVSLIYFGATGTTEKIVKAVWEETGASAAVYDFTFCNRQQVATPPAFNEGELAIVGIPVYTGRVPVFTR</sequence>
<comment type="caution">
    <text evidence="2">The sequence shown here is derived from an EMBL/GenBank/DDBJ whole genome shotgun (WGS) entry which is preliminary data.</text>
</comment>